<evidence type="ECO:0000313" key="2">
    <source>
        <dbReference type="EMBL" id="QKX61481.1"/>
    </source>
</evidence>
<dbReference type="KEGG" id="trg:TRUGW13939_08632"/>
<accession>A0A7H8R6V8</accession>
<dbReference type="EMBL" id="CP055902">
    <property type="protein sequence ID" value="QKX61481.1"/>
    <property type="molecule type" value="Genomic_DNA"/>
</dbReference>
<organism evidence="2 3">
    <name type="scientific">Talaromyces rugulosus</name>
    <name type="common">Penicillium rugulosum</name>
    <dbReference type="NCBI Taxonomy" id="121627"/>
    <lineage>
        <taxon>Eukaryota</taxon>
        <taxon>Fungi</taxon>
        <taxon>Dikarya</taxon>
        <taxon>Ascomycota</taxon>
        <taxon>Pezizomycotina</taxon>
        <taxon>Eurotiomycetes</taxon>
        <taxon>Eurotiomycetidae</taxon>
        <taxon>Eurotiales</taxon>
        <taxon>Trichocomaceae</taxon>
        <taxon>Talaromyces</taxon>
        <taxon>Talaromyces sect. Islandici</taxon>
    </lineage>
</organism>
<name>A0A7H8R6V8_TALRU</name>
<proteinExistence type="predicted"/>
<reference evidence="3" key="1">
    <citation type="submission" date="2020-06" db="EMBL/GenBank/DDBJ databases">
        <title>A chromosome-scale genome assembly of Talaromyces rugulosus W13939.</title>
        <authorList>
            <person name="Wang B."/>
            <person name="Guo L."/>
            <person name="Ye K."/>
            <person name="Wang L."/>
        </authorList>
    </citation>
    <scope>NUCLEOTIDE SEQUENCE [LARGE SCALE GENOMIC DNA]</scope>
    <source>
        <strain evidence="3">W13939</strain>
    </source>
</reference>
<evidence type="ECO:0000313" key="3">
    <source>
        <dbReference type="Proteomes" id="UP000509510"/>
    </source>
</evidence>
<gene>
    <name evidence="2" type="ORF">TRUGW13939_08632</name>
</gene>
<evidence type="ECO:0000256" key="1">
    <source>
        <dbReference type="SAM" id="SignalP"/>
    </source>
</evidence>
<dbReference type="GeneID" id="55996120"/>
<dbReference type="OrthoDB" id="5419608at2759"/>
<keyword evidence="3" id="KW-1185">Reference proteome</keyword>
<dbReference type="Proteomes" id="UP000509510">
    <property type="component" value="Chromosome V"/>
</dbReference>
<keyword evidence="1" id="KW-0732">Signal</keyword>
<sequence>MKVSSVISLIGLGAFAMADPATTSADSAITNAAEFLSAFGITASLPGAKATSLAQALYSLNEAQMTRSEANALAEAFATAVPSSLQDSIGEGGYTFQLDASTTSEPSWFTYLPDSAQSELLLQESQILSVENEYLATTTSSGVASQQTIAAAGGVLAAGFVGVVALL</sequence>
<protein>
    <submittedName>
        <fullName evidence="2">Uncharacterized protein</fullName>
    </submittedName>
</protein>
<feature type="signal peptide" evidence="1">
    <location>
        <begin position="1"/>
        <end position="18"/>
    </location>
</feature>
<dbReference type="AlphaFoldDB" id="A0A7H8R6V8"/>
<feature type="chain" id="PRO_5028993389" evidence="1">
    <location>
        <begin position="19"/>
        <end position="167"/>
    </location>
</feature>
<dbReference type="RefSeq" id="XP_035347655.1">
    <property type="nucleotide sequence ID" value="XM_035491762.1"/>
</dbReference>